<name>X1VMZ6_9ZZZZ</name>
<accession>X1VMZ6</accession>
<dbReference type="AlphaFoldDB" id="X1VMZ6"/>
<comment type="caution">
    <text evidence="1">The sequence shown here is derived from an EMBL/GenBank/DDBJ whole genome shotgun (WGS) entry which is preliminary data.</text>
</comment>
<reference evidence="1" key="1">
    <citation type="journal article" date="2014" name="Front. Microbiol.">
        <title>High frequency of phylogenetically diverse reductive dehalogenase-homologous genes in deep subseafloor sedimentary metagenomes.</title>
        <authorList>
            <person name="Kawai M."/>
            <person name="Futagami T."/>
            <person name="Toyoda A."/>
            <person name="Takaki Y."/>
            <person name="Nishi S."/>
            <person name="Hori S."/>
            <person name="Arai W."/>
            <person name="Tsubouchi T."/>
            <person name="Morono Y."/>
            <person name="Uchiyama I."/>
            <person name="Ito T."/>
            <person name="Fujiyama A."/>
            <person name="Inagaki F."/>
            <person name="Takami H."/>
        </authorList>
    </citation>
    <scope>NUCLEOTIDE SEQUENCE</scope>
    <source>
        <strain evidence="1">Expedition CK06-06</strain>
    </source>
</reference>
<protein>
    <submittedName>
        <fullName evidence="1">Uncharacterized protein</fullName>
    </submittedName>
</protein>
<evidence type="ECO:0000313" key="1">
    <source>
        <dbReference type="EMBL" id="GAJ17536.1"/>
    </source>
</evidence>
<feature type="non-terminal residue" evidence="1">
    <location>
        <position position="1"/>
    </location>
</feature>
<gene>
    <name evidence="1" type="ORF">S12H4_58133</name>
</gene>
<sequence>PLIKLLAVPWVVLQICLYIEESGNNRDLDSYNLQLVIV</sequence>
<organism evidence="1">
    <name type="scientific">marine sediment metagenome</name>
    <dbReference type="NCBI Taxonomy" id="412755"/>
    <lineage>
        <taxon>unclassified sequences</taxon>
        <taxon>metagenomes</taxon>
        <taxon>ecological metagenomes</taxon>
    </lineage>
</organism>
<dbReference type="EMBL" id="BARW01037710">
    <property type="protein sequence ID" value="GAJ17536.1"/>
    <property type="molecule type" value="Genomic_DNA"/>
</dbReference>
<proteinExistence type="predicted"/>